<dbReference type="AlphaFoldDB" id="A0A9J5XTJ1"/>
<sequence length="198" mass="23141">REIEWKAIVENSYLVGLGTNWSNIRNQLRKIYTDLQQKVWVMNVIPVHAPNTLPVVFERGLIQDHTCKSSSLNSQGLRTDEKSNVLVQFWSFFYQYCSKKVPPLFELYSLLVPHTPFSKGSHSFQKSSSDLWRCKHPIVIVVEMDHILRPGGWGIIHEKVEILDPLEKILRSLHWKIRMTFAKDKKGLLCAQKTMWRP</sequence>
<dbReference type="GO" id="GO:0032259">
    <property type="term" value="P:methylation"/>
    <property type="evidence" value="ECO:0007669"/>
    <property type="project" value="UniProtKB-KW"/>
</dbReference>
<keyword evidence="1 3" id="KW-0489">Methyltransferase</keyword>
<comment type="similarity">
    <text evidence="3">Belongs to the methyltransferase superfamily.</text>
</comment>
<dbReference type="PANTHER" id="PTHR10108">
    <property type="entry name" value="SAM-DEPENDENT METHYLTRANSFERASE"/>
    <property type="match status" value="1"/>
</dbReference>
<name>A0A9J5XTJ1_SOLCO</name>
<dbReference type="GO" id="GO:0005768">
    <property type="term" value="C:endosome"/>
    <property type="evidence" value="ECO:0007669"/>
    <property type="project" value="TreeGrafter"/>
</dbReference>
<keyword evidence="3" id="KW-0735">Signal-anchor</keyword>
<keyword evidence="2 3" id="KW-0325">Glycoprotein</keyword>
<dbReference type="GO" id="GO:0005802">
    <property type="term" value="C:trans-Golgi network"/>
    <property type="evidence" value="ECO:0007669"/>
    <property type="project" value="TreeGrafter"/>
</dbReference>
<dbReference type="EMBL" id="JACXVP010000008">
    <property type="protein sequence ID" value="KAG5591497.1"/>
    <property type="molecule type" value="Genomic_DNA"/>
</dbReference>
<comment type="caution">
    <text evidence="4">The sequence shown here is derived from an EMBL/GenBank/DDBJ whole genome shotgun (WGS) entry which is preliminary data.</text>
</comment>
<evidence type="ECO:0000256" key="3">
    <source>
        <dbReference type="RuleBase" id="RU366043"/>
    </source>
</evidence>
<evidence type="ECO:0000313" key="4">
    <source>
        <dbReference type="EMBL" id="KAG5591497.1"/>
    </source>
</evidence>
<dbReference type="Pfam" id="PF03141">
    <property type="entry name" value="Methyltransf_29"/>
    <property type="match status" value="2"/>
</dbReference>
<organism evidence="4 5">
    <name type="scientific">Solanum commersonii</name>
    <name type="common">Commerson's wild potato</name>
    <name type="synonym">Commerson's nightshade</name>
    <dbReference type="NCBI Taxonomy" id="4109"/>
    <lineage>
        <taxon>Eukaryota</taxon>
        <taxon>Viridiplantae</taxon>
        <taxon>Streptophyta</taxon>
        <taxon>Embryophyta</taxon>
        <taxon>Tracheophyta</taxon>
        <taxon>Spermatophyta</taxon>
        <taxon>Magnoliopsida</taxon>
        <taxon>eudicotyledons</taxon>
        <taxon>Gunneridae</taxon>
        <taxon>Pentapetalae</taxon>
        <taxon>asterids</taxon>
        <taxon>lamiids</taxon>
        <taxon>Solanales</taxon>
        <taxon>Solanaceae</taxon>
        <taxon>Solanoideae</taxon>
        <taxon>Solaneae</taxon>
        <taxon>Solanum</taxon>
    </lineage>
</organism>
<gene>
    <name evidence="4" type="ORF">H5410_042011</name>
</gene>
<protein>
    <recommendedName>
        <fullName evidence="3">Methyltransferase</fullName>
        <ecNumber evidence="3">2.1.1.-</ecNumber>
    </recommendedName>
</protein>
<dbReference type="InterPro" id="IPR004159">
    <property type="entry name" value="Put_SAM_MeTrfase"/>
</dbReference>
<evidence type="ECO:0000256" key="2">
    <source>
        <dbReference type="ARBA" id="ARBA00023180"/>
    </source>
</evidence>
<accession>A0A9J5XTJ1</accession>
<dbReference type="OrthoDB" id="1408325at2759"/>
<keyword evidence="3" id="KW-0812">Transmembrane</keyword>
<dbReference type="EC" id="2.1.1.-" evidence="3"/>
<dbReference type="GO" id="GO:0008168">
    <property type="term" value="F:methyltransferase activity"/>
    <property type="evidence" value="ECO:0007669"/>
    <property type="project" value="UniProtKB-UniRule"/>
</dbReference>
<dbReference type="Proteomes" id="UP000824120">
    <property type="component" value="Chromosome 8"/>
</dbReference>
<dbReference type="PANTHER" id="PTHR10108:SF1102">
    <property type="entry name" value="METHYLTRANSFERASE PMT28-RELATED"/>
    <property type="match status" value="1"/>
</dbReference>
<dbReference type="GO" id="GO:0016020">
    <property type="term" value="C:membrane"/>
    <property type="evidence" value="ECO:0007669"/>
    <property type="project" value="UniProtKB-SubCell"/>
</dbReference>
<feature type="non-terminal residue" evidence="4">
    <location>
        <position position="1"/>
    </location>
</feature>
<reference evidence="4 5" key="1">
    <citation type="submission" date="2020-09" db="EMBL/GenBank/DDBJ databases">
        <title>De no assembly of potato wild relative species, Solanum commersonii.</title>
        <authorList>
            <person name="Cho K."/>
        </authorList>
    </citation>
    <scope>NUCLEOTIDE SEQUENCE [LARGE SCALE GENOMIC DNA]</scope>
    <source>
        <strain evidence="4">LZ3.2</strain>
        <tissue evidence="4">Leaf</tissue>
    </source>
</reference>
<proteinExistence type="inferred from homology"/>
<evidence type="ECO:0000313" key="5">
    <source>
        <dbReference type="Proteomes" id="UP000824120"/>
    </source>
</evidence>
<comment type="subcellular location">
    <subcellularLocation>
        <location evidence="3">Membrane</location>
        <topology evidence="3">Single-pass type II membrane protein</topology>
    </subcellularLocation>
</comment>
<keyword evidence="3" id="KW-0808">Transferase</keyword>
<keyword evidence="5" id="KW-1185">Reference proteome</keyword>
<evidence type="ECO:0000256" key="1">
    <source>
        <dbReference type="ARBA" id="ARBA00022603"/>
    </source>
</evidence>